<reference evidence="2 3" key="1">
    <citation type="submission" date="2018-08" db="EMBL/GenBank/DDBJ databases">
        <title>Genomic Encyclopedia of Archaeal and Bacterial Type Strains, Phase II (KMG-II): from individual species to whole genera.</title>
        <authorList>
            <person name="Goeker M."/>
        </authorList>
    </citation>
    <scope>NUCLEOTIDE SEQUENCE [LARGE SCALE GENOMIC DNA]</scope>
    <source>
        <strain evidence="2 3">DSM 45791</strain>
    </source>
</reference>
<dbReference type="Proteomes" id="UP000256269">
    <property type="component" value="Unassembled WGS sequence"/>
</dbReference>
<comment type="caution">
    <text evidence="2">The sequence shown here is derived from an EMBL/GenBank/DDBJ whole genome shotgun (WGS) entry which is preliminary data.</text>
</comment>
<name>A0A3E0HLL2_9PSEU</name>
<evidence type="ECO:0000313" key="3">
    <source>
        <dbReference type="Proteomes" id="UP000256269"/>
    </source>
</evidence>
<dbReference type="SUPFAM" id="SSF51905">
    <property type="entry name" value="FAD/NAD(P)-binding domain"/>
    <property type="match status" value="1"/>
</dbReference>
<sequence length="168" mass="18409">MPRPSNSGRAIPYKRNAAHPPATIVQSGWTAALSTGSGRTPPARRCHQRAAHVLLVPPTGAKGMNLAVADVRLLSMALTELLLRNDSRLIEPYSDTALRRVWRAEALSWNMTSPLHVMPSADPFQRQVQLAQLRYTASSKAAMTSIAENYVGLPWRRRSLAIASTGRC</sequence>
<gene>
    <name evidence="2" type="ORF">BCF44_106462</name>
</gene>
<keyword evidence="3" id="KW-1185">Reference proteome</keyword>
<evidence type="ECO:0000259" key="1">
    <source>
        <dbReference type="Pfam" id="PF01494"/>
    </source>
</evidence>
<dbReference type="EMBL" id="QUNO01000006">
    <property type="protein sequence ID" value="REH47297.1"/>
    <property type="molecule type" value="Genomic_DNA"/>
</dbReference>
<dbReference type="InterPro" id="IPR036188">
    <property type="entry name" value="FAD/NAD-bd_sf"/>
</dbReference>
<dbReference type="GO" id="GO:0071949">
    <property type="term" value="F:FAD binding"/>
    <property type="evidence" value="ECO:0007669"/>
    <property type="project" value="InterPro"/>
</dbReference>
<dbReference type="OrthoDB" id="9791689at2"/>
<feature type="domain" description="FAD-binding" evidence="1">
    <location>
        <begin position="50"/>
        <end position="106"/>
    </location>
</feature>
<dbReference type="RefSeq" id="WP_116175907.1">
    <property type="nucleotide sequence ID" value="NZ_CP144375.1"/>
</dbReference>
<dbReference type="Pfam" id="PF01494">
    <property type="entry name" value="FAD_binding_3"/>
    <property type="match status" value="1"/>
</dbReference>
<organism evidence="2 3">
    <name type="scientific">Kutzneria buriramensis</name>
    <dbReference type="NCBI Taxonomy" id="1045776"/>
    <lineage>
        <taxon>Bacteria</taxon>
        <taxon>Bacillati</taxon>
        <taxon>Actinomycetota</taxon>
        <taxon>Actinomycetes</taxon>
        <taxon>Pseudonocardiales</taxon>
        <taxon>Pseudonocardiaceae</taxon>
        <taxon>Kutzneria</taxon>
    </lineage>
</organism>
<dbReference type="Gene3D" id="3.50.50.60">
    <property type="entry name" value="FAD/NAD(P)-binding domain"/>
    <property type="match status" value="1"/>
</dbReference>
<evidence type="ECO:0000313" key="2">
    <source>
        <dbReference type="EMBL" id="REH47297.1"/>
    </source>
</evidence>
<proteinExistence type="predicted"/>
<dbReference type="InterPro" id="IPR002938">
    <property type="entry name" value="FAD-bd"/>
</dbReference>
<protein>
    <submittedName>
        <fullName evidence="2">FAD binding domain-containing protein</fullName>
    </submittedName>
</protein>
<accession>A0A3E0HLL2</accession>
<dbReference type="AlphaFoldDB" id="A0A3E0HLL2"/>